<dbReference type="SUPFAM" id="SSF53448">
    <property type="entry name" value="Nucleotide-diphospho-sugar transferases"/>
    <property type="match status" value="1"/>
</dbReference>
<feature type="domain" description="Glycosyltransferase 2-like" evidence="1">
    <location>
        <begin position="7"/>
        <end position="166"/>
    </location>
</feature>
<reference evidence="2 3" key="1">
    <citation type="journal article" date="2014" name="Antonie Van Leeuwenhoek">
        <title>Hyphomonas beringensis sp. nov. and Hyphomonas chukchiensis sp. nov., isolated from surface seawater of the Bering Sea and Chukchi Sea.</title>
        <authorList>
            <person name="Li C."/>
            <person name="Lai Q."/>
            <person name="Li G."/>
            <person name="Dong C."/>
            <person name="Wang J."/>
            <person name="Liao Y."/>
            <person name="Shao Z."/>
        </authorList>
    </citation>
    <scope>NUCLEOTIDE SEQUENCE [LARGE SCALE GENOMIC DNA]</scope>
    <source>
        <strain evidence="2 3">VP2</strain>
    </source>
</reference>
<dbReference type="RefSeq" id="WP_051597821.1">
    <property type="nucleotide sequence ID" value="NZ_ARYJ01000016.1"/>
</dbReference>
<dbReference type="Proteomes" id="UP000024816">
    <property type="component" value="Unassembled WGS sequence"/>
</dbReference>
<keyword evidence="2" id="KW-0808">Transferase</keyword>
<keyword evidence="3" id="KW-1185">Reference proteome</keyword>
<dbReference type="InterPro" id="IPR050834">
    <property type="entry name" value="Glycosyltransf_2"/>
</dbReference>
<dbReference type="InterPro" id="IPR029044">
    <property type="entry name" value="Nucleotide-diphossugar_trans"/>
</dbReference>
<proteinExistence type="predicted"/>
<dbReference type="EMBL" id="ARYJ01000016">
    <property type="protein sequence ID" value="KCZ83917.1"/>
    <property type="molecule type" value="Genomic_DNA"/>
</dbReference>
<dbReference type="AlphaFoldDB" id="A0A059F6L8"/>
<dbReference type="InterPro" id="IPR001173">
    <property type="entry name" value="Glyco_trans_2-like"/>
</dbReference>
<name>A0A059F6L8_9PROT</name>
<comment type="caution">
    <text evidence="2">The sequence shown here is derived from an EMBL/GenBank/DDBJ whole genome shotgun (WGS) entry which is preliminary data.</text>
</comment>
<dbReference type="Gene3D" id="3.90.550.10">
    <property type="entry name" value="Spore Coat Polysaccharide Biosynthesis Protein SpsA, Chain A"/>
    <property type="match status" value="1"/>
</dbReference>
<gene>
    <name evidence="2" type="ORF">HJA_16545</name>
</gene>
<organism evidence="2 3">
    <name type="scientific">Hyphomonas jannaschiana VP2</name>
    <dbReference type="NCBI Taxonomy" id="1280952"/>
    <lineage>
        <taxon>Bacteria</taxon>
        <taxon>Pseudomonadati</taxon>
        <taxon>Pseudomonadota</taxon>
        <taxon>Alphaproteobacteria</taxon>
        <taxon>Hyphomonadales</taxon>
        <taxon>Hyphomonadaceae</taxon>
        <taxon>Hyphomonas</taxon>
    </lineage>
</organism>
<sequence>MPANSVTVLIPTFNRAHLLVETLDSILAQTRRPDEIIVINDGSTDDTLARLEPYRDDIKILNQDNAGKSAALNKALSVAKGDLIWVFDDDDIAEPDALETLLGLLKANPDADFAYGRHDRFEVRPDGRVKWRDTGYWRESPPEDFLFESLLDMFAHQPAMLVRKSLYLKAGAFDESLVRSQDYDMLLRLARHGRPVPTEQVLFHQRQHDLPRGTAAKVVEAAERDAVWQRYDRRIFGITYQALPLGKYLPADCSLTEPGMTRRALIRRGIVMARKNFWKKAGEDFSRAARISDRPLTREETADLRKTFMMKYGCDECLMDADVQALFFEIKHASPVGAQMARAAARAMVWRVRLALQNGKPFLAFRLASLVGRLTVPSKNVSREVPSSFVRR</sequence>
<dbReference type="PANTHER" id="PTHR43685">
    <property type="entry name" value="GLYCOSYLTRANSFERASE"/>
    <property type="match status" value="1"/>
</dbReference>
<dbReference type="Pfam" id="PF00535">
    <property type="entry name" value="Glycos_transf_2"/>
    <property type="match status" value="1"/>
</dbReference>
<dbReference type="PATRIC" id="fig|1280952.3.peg.3312"/>
<protein>
    <submittedName>
        <fullName evidence="2">Family 2 glycosyl transferase</fullName>
    </submittedName>
</protein>
<dbReference type="eggNOG" id="COG1216">
    <property type="taxonomic scope" value="Bacteria"/>
</dbReference>
<evidence type="ECO:0000313" key="3">
    <source>
        <dbReference type="Proteomes" id="UP000024816"/>
    </source>
</evidence>
<dbReference type="STRING" id="1280952.HJA_16545"/>
<accession>A0A059F6L8</accession>
<evidence type="ECO:0000313" key="2">
    <source>
        <dbReference type="EMBL" id="KCZ83917.1"/>
    </source>
</evidence>
<dbReference type="GO" id="GO:0016740">
    <property type="term" value="F:transferase activity"/>
    <property type="evidence" value="ECO:0007669"/>
    <property type="project" value="UniProtKB-KW"/>
</dbReference>
<evidence type="ECO:0000259" key="1">
    <source>
        <dbReference type="Pfam" id="PF00535"/>
    </source>
</evidence>
<dbReference type="PANTHER" id="PTHR43685:SF2">
    <property type="entry name" value="GLYCOSYLTRANSFERASE 2-LIKE DOMAIN-CONTAINING PROTEIN"/>
    <property type="match status" value="1"/>
</dbReference>